<sequence length="204" mass="23106">MTMFLHLVPKILHPMGNLCTLDSVSVTELSLHLTGNDLVAMRPYPNKQYLVGMLKGRKALNGFLVKIPRALEEFTMVSVWNIEGYGKITHTLKTFVEDTEYDLVSHDVLLAQGSYRAQASEEYRVHPVYKNIAPVHIEPKMESLLSTEPNLENDVCETYSWGMLVRTREEGFKAMTMPSARLRESEALRGDRQPQPEQAIVISG</sequence>
<dbReference type="Pfam" id="PF19475">
    <property type="entry name" value="DUF6012"/>
    <property type="match status" value="1"/>
</dbReference>
<dbReference type="EMBL" id="KP899803">
    <property type="protein sequence ID" value="AKJ19749.1"/>
    <property type="molecule type" value="Genomic_DNA"/>
</dbReference>
<accession>A0A0G3B8E0</accession>
<geneLocation type="plasmid" evidence="1">
    <name>p8025</name>
</geneLocation>
<dbReference type="InterPro" id="IPR046054">
    <property type="entry name" value="DUF6012"/>
</dbReference>
<reference evidence="1" key="1">
    <citation type="submission" date="2015-03" db="EMBL/GenBank/DDBJ databases">
        <title>Complete genome sequences of four Salmonella Typhimurium IncHI1 plasmids and their characteristics.</title>
        <authorList>
            <person name="Kubasova T."/>
            <person name="Matiasovicova J."/>
            <person name="Cejkova D."/>
            <person name="Sekelova Z."/>
            <person name="Polansky O."/>
            <person name="Medvecky M."/>
            <person name="Rychlik I."/>
            <person name="Juricova H."/>
        </authorList>
    </citation>
    <scope>NUCLEOTIDE SEQUENCE</scope>
    <source>
        <strain evidence="1">8025</strain>
        <plasmid evidence="1">p8025</plasmid>
    </source>
</reference>
<name>A0A0G3B8E0_SALTM</name>
<evidence type="ECO:0000313" key="1">
    <source>
        <dbReference type="EMBL" id="AKJ19749.1"/>
    </source>
</evidence>
<keyword evidence="1" id="KW-0614">Plasmid</keyword>
<dbReference type="AlphaFoldDB" id="A0A0G3B8E0"/>
<proteinExistence type="predicted"/>
<organism evidence="1">
    <name type="scientific">Salmonella typhimurium</name>
    <dbReference type="NCBI Taxonomy" id="90371"/>
    <lineage>
        <taxon>Bacteria</taxon>
        <taxon>Pseudomonadati</taxon>
        <taxon>Pseudomonadota</taxon>
        <taxon>Gammaproteobacteria</taxon>
        <taxon>Enterobacterales</taxon>
        <taxon>Enterobacteriaceae</taxon>
        <taxon>Salmonella</taxon>
    </lineage>
</organism>
<protein>
    <submittedName>
        <fullName evidence="1">Uncharacterized protein</fullName>
    </submittedName>
</protein>